<name>A0ACB9SSU1_HOLOL</name>
<proteinExistence type="predicted"/>
<evidence type="ECO:0000313" key="1">
    <source>
        <dbReference type="EMBL" id="KAI4457833.1"/>
    </source>
</evidence>
<accession>A0ACB9SSU1</accession>
<dbReference type="Proteomes" id="UP001056778">
    <property type="component" value="Chromosome 7"/>
</dbReference>
<evidence type="ECO:0000313" key="2">
    <source>
        <dbReference type="Proteomes" id="UP001056778"/>
    </source>
</evidence>
<organism evidence="1 2">
    <name type="scientific">Holotrichia oblita</name>
    <name type="common">Chafer beetle</name>
    <dbReference type="NCBI Taxonomy" id="644536"/>
    <lineage>
        <taxon>Eukaryota</taxon>
        <taxon>Metazoa</taxon>
        <taxon>Ecdysozoa</taxon>
        <taxon>Arthropoda</taxon>
        <taxon>Hexapoda</taxon>
        <taxon>Insecta</taxon>
        <taxon>Pterygota</taxon>
        <taxon>Neoptera</taxon>
        <taxon>Endopterygota</taxon>
        <taxon>Coleoptera</taxon>
        <taxon>Polyphaga</taxon>
        <taxon>Scarabaeiformia</taxon>
        <taxon>Scarabaeidae</taxon>
        <taxon>Melolonthinae</taxon>
        <taxon>Holotrichia</taxon>
    </lineage>
</organism>
<sequence length="210" mass="24144">MLPPSNGKMSDFSEIVKQTQALPKLPKHITILLGNEEPSYRDLTNIVLWSIAAGIPFISFYDHKGLLRKSETLLKAQVEDEKNVGDHIIWHNSKGAYKNGYIGRRIHVKILSPVDGKAQFAEVCKTLAQQDITIEKINIQSLDSYLRDHYEFPDPDLGIYCGKTFSLYNYPPWQISVTEFLNIKSHHNIHHLHFINILSRYSKCEQRLGK</sequence>
<comment type="caution">
    <text evidence="1">The sequence shown here is derived from an EMBL/GenBank/DDBJ whole genome shotgun (WGS) entry which is preliminary data.</text>
</comment>
<reference evidence="1" key="1">
    <citation type="submission" date="2022-04" db="EMBL/GenBank/DDBJ databases">
        <title>Chromosome-scale genome assembly of Holotrichia oblita Faldermann.</title>
        <authorList>
            <person name="Rongchong L."/>
        </authorList>
    </citation>
    <scope>NUCLEOTIDE SEQUENCE</scope>
    <source>
        <strain evidence="1">81SQS9</strain>
    </source>
</reference>
<keyword evidence="2" id="KW-1185">Reference proteome</keyword>
<dbReference type="EMBL" id="CM043021">
    <property type="protein sequence ID" value="KAI4457833.1"/>
    <property type="molecule type" value="Genomic_DNA"/>
</dbReference>
<protein>
    <submittedName>
        <fullName evidence="1">Uncharacterized protein</fullName>
    </submittedName>
</protein>
<gene>
    <name evidence="1" type="ORF">MML48_7g00009446</name>
</gene>